<feature type="compositionally biased region" description="Polar residues" evidence="1">
    <location>
        <begin position="33"/>
        <end position="45"/>
    </location>
</feature>
<comment type="caution">
    <text evidence="3">The sequence shown here is derived from an EMBL/GenBank/DDBJ whole genome shotgun (WGS) entry which is preliminary data.</text>
</comment>
<dbReference type="InterPro" id="IPR022812">
    <property type="entry name" value="Dynamin"/>
</dbReference>
<dbReference type="PANTHER" id="PTHR11566">
    <property type="entry name" value="DYNAMIN"/>
    <property type="match status" value="1"/>
</dbReference>
<feature type="compositionally biased region" description="Polar residues" evidence="1">
    <location>
        <begin position="216"/>
        <end position="232"/>
    </location>
</feature>
<dbReference type="PANTHER" id="PTHR11566:SF235">
    <property type="entry name" value="DYNAMIN-RELATED PROTEIN DNM1"/>
    <property type="match status" value="1"/>
</dbReference>
<dbReference type="Proteomes" id="UP001465976">
    <property type="component" value="Unassembled WGS sequence"/>
</dbReference>
<feature type="domain" description="GED" evidence="2">
    <location>
        <begin position="240"/>
        <end position="331"/>
    </location>
</feature>
<feature type="compositionally biased region" description="Basic residues" evidence="1">
    <location>
        <begin position="159"/>
        <end position="170"/>
    </location>
</feature>
<proteinExistence type="predicted"/>
<dbReference type="Gene3D" id="1.20.120.1240">
    <property type="entry name" value="Dynamin, middle domain"/>
    <property type="match status" value="1"/>
</dbReference>
<feature type="region of interest" description="Disordered" evidence="1">
    <location>
        <begin position="1"/>
        <end position="193"/>
    </location>
</feature>
<feature type="non-terminal residue" evidence="3">
    <location>
        <position position="1"/>
    </location>
</feature>
<dbReference type="SMART" id="SM00302">
    <property type="entry name" value="GED"/>
    <property type="match status" value="1"/>
</dbReference>
<dbReference type="InterPro" id="IPR003130">
    <property type="entry name" value="GED"/>
</dbReference>
<feature type="compositionally biased region" description="Low complexity" evidence="1">
    <location>
        <begin position="88"/>
        <end position="105"/>
    </location>
</feature>
<name>A0ABR3F794_9AGAR</name>
<dbReference type="Pfam" id="PF02212">
    <property type="entry name" value="GED"/>
    <property type="match status" value="1"/>
</dbReference>
<keyword evidence="3" id="KW-0378">Hydrolase</keyword>
<dbReference type="EC" id="3.6.5.5" evidence="3"/>
<evidence type="ECO:0000313" key="3">
    <source>
        <dbReference type="EMBL" id="KAL0570943.1"/>
    </source>
</evidence>
<reference evidence="3 4" key="1">
    <citation type="submission" date="2024-02" db="EMBL/GenBank/DDBJ databases">
        <title>A draft genome for the cacao thread blight pathogen Marasmius crinis-equi.</title>
        <authorList>
            <person name="Cohen S.P."/>
            <person name="Baruah I.K."/>
            <person name="Amoako-Attah I."/>
            <person name="Bukari Y."/>
            <person name="Meinhardt L.W."/>
            <person name="Bailey B.A."/>
        </authorList>
    </citation>
    <scope>NUCLEOTIDE SEQUENCE [LARGE SCALE GENOMIC DNA]</scope>
    <source>
        <strain evidence="3 4">GH-76</strain>
    </source>
</reference>
<dbReference type="GO" id="GO:0016787">
    <property type="term" value="F:hydrolase activity"/>
    <property type="evidence" value="ECO:0007669"/>
    <property type="project" value="UniProtKB-KW"/>
</dbReference>
<dbReference type="EMBL" id="JBAHYK010000850">
    <property type="protein sequence ID" value="KAL0570943.1"/>
    <property type="molecule type" value="Genomic_DNA"/>
</dbReference>
<gene>
    <name evidence="3" type="primary">DNM1_3</name>
    <name evidence="3" type="ORF">V5O48_011013</name>
</gene>
<keyword evidence="4" id="KW-1185">Reference proteome</keyword>
<evidence type="ECO:0000256" key="1">
    <source>
        <dbReference type="SAM" id="MobiDB-lite"/>
    </source>
</evidence>
<accession>A0ABR3F794</accession>
<organism evidence="3 4">
    <name type="scientific">Marasmius crinis-equi</name>
    <dbReference type="NCBI Taxonomy" id="585013"/>
    <lineage>
        <taxon>Eukaryota</taxon>
        <taxon>Fungi</taxon>
        <taxon>Dikarya</taxon>
        <taxon>Basidiomycota</taxon>
        <taxon>Agaricomycotina</taxon>
        <taxon>Agaricomycetes</taxon>
        <taxon>Agaricomycetidae</taxon>
        <taxon>Agaricales</taxon>
        <taxon>Marasmiineae</taxon>
        <taxon>Marasmiaceae</taxon>
        <taxon>Marasmius</taxon>
    </lineage>
</organism>
<dbReference type="InterPro" id="IPR020850">
    <property type="entry name" value="GED_dom"/>
</dbReference>
<evidence type="ECO:0000259" key="2">
    <source>
        <dbReference type="PROSITE" id="PS51388"/>
    </source>
</evidence>
<protein>
    <submittedName>
        <fullName evidence="3">Dynamin-related GTPase protein</fullName>
        <ecNumber evidence="3">3.6.5.5</ecNumber>
    </submittedName>
</protein>
<sequence>GSGNALAASANVGAGSPPKGQIPPRPASAGAEPSSTASASKAANGSSTSTRTPSDDSDLSDTDSINGIFPPRDSRSVSSTVHDRSRTRASTGTASTVTAVSTSKRSSSHHHHQPPRPHPSLGTPGVGAPGSSPPSATARETFLNYFFGATPGPGEKHGHGGHHGHHHHHSPSPTLNAITPSGRDLGNTGGITEGRNAVYDMKSLGKHIEAIPPTPTASHLSPSNPMHPTSHPSIREEMETTLIRSLISSYFSIVRQTIQDLVPKAIMHFLVNHTSSLVQNRLVAELYKPERFGEMLDEDEAVSRERERVQSLLEAYKEAFRTLSEVGVGKAV</sequence>
<feature type="compositionally biased region" description="Low complexity" evidence="1">
    <location>
        <begin position="129"/>
        <end position="138"/>
    </location>
</feature>
<feature type="region of interest" description="Disordered" evidence="1">
    <location>
        <begin position="209"/>
        <end position="232"/>
    </location>
</feature>
<evidence type="ECO:0000313" key="4">
    <source>
        <dbReference type="Proteomes" id="UP001465976"/>
    </source>
</evidence>
<dbReference type="PROSITE" id="PS51388">
    <property type="entry name" value="GED"/>
    <property type="match status" value="1"/>
</dbReference>
<feature type="compositionally biased region" description="Basic residues" evidence="1">
    <location>
        <begin position="106"/>
        <end position="115"/>
    </location>
</feature>